<gene>
    <name evidence="2" type="ORF">M670_00790</name>
</gene>
<dbReference type="Gene3D" id="2.60.120.10">
    <property type="entry name" value="Jelly Rolls"/>
    <property type="match status" value="1"/>
</dbReference>
<feature type="domain" description="Cupin type-2" evidence="1">
    <location>
        <begin position="32"/>
        <end position="99"/>
    </location>
</feature>
<dbReference type="PANTHER" id="PTHR37694">
    <property type="entry name" value="SLR8022 PROTEIN"/>
    <property type="match status" value="1"/>
</dbReference>
<dbReference type="SUPFAM" id="SSF51182">
    <property type="entry name" value="RmlC-like cupins"/>
    <property type="match status" value="1"/>
</dbReference>
<dbReference type="Proteomes" id="UP000027936">
    <property type="component" value="Unassembled WGS sequence"/>
</dbReference>
<dbReference type="InterPro" id="IPR013096">
    <property type="entry name" value="Cupin_2"/>
</dbReference>
<protein>
    <submittedName>
        <fullName evidence="2">Cupin domain-containing protein</fullName>
    </submittedName>
</protein>
<evidence type="ECO:0000313" key="2">
    <source>
        <dbReference type="EMBL" id="KEF39769.1"/>
    </source>
</evidence>
<name>A0A072NQ22_SCHAZ</name>
<evidence type="ECO:0000259" key="1">
    <source>
        <dbReference type="Pfam" id="PF07883"/>
    </source>
</evidence>
<organism evidence="2 3">
    <name type="scientific">Schinkia azotoformans MEV2011</name>
    <dbReference type="NCBI Taxonomy" id="1348973"/>
    <lineage>
        <taxon>Bacteria</taxon>
        <taxon>Bacillati</taxon>
        <taxon>Bacillota</taxon>
        <taxon>Bacilli</taxon>
        <taxon>Bacillales</taxon>
        <taxon>Bacillaceae</taxon>
        <taxon>Calidifontibacillus/Schinkia group</taxon>
        <taxon>Schinkia</taxon>
    </lineage>
</organism>
<dbReference type="EMBL" id="JJRY01000002">
    <property type="protein sequence ID" value="KEF39769.1"/>
    <property type="molecule type" value="Genomic_DNA"/>
</dbReference>
<sequence length="113" mass="12605">MEKQSLQTYKEYSDEKFTKRIIYNKGGSTVFVLNFMPGQQLPEHTHPGTEVYLLVLDGDGTFIIDGKEIAVTANDVVHCGSDEKMAFKNSGTSPLSLYVALNKIPNENYAKDI</sequence>
<dbReference type="PATRIC" id="fig|1348973.3.peg.762"/>
<reference evidence="2 3" key="1">
    <citation type="submission" date="2014-04" db="EMBL/GenBank/DDBJ databases">
        <title>Draft genome sequence of Bacillus azotoformans MEV2011, a (co-) denitrifying strain unable to grow in the presence of oxygen.</title>
        <authorList>
            <person name="Nielsen M."/>
            <person name="Schreiber L."/>
            <person name="Finster K."/>
            <person name="Schramm A."/>
        </authorList>
    </citation>
    <scope>NUCLEOTIDE SEQUENCE [LARGE SCALE GENOMIC DNA]</scope>
    <source>
        <strain evidence="2 3">MEV2011</strain>
    </source>
</reference>
<dbReference type="PANTHER" id="PTHR37694:SF1">
    <property type="entry name" value="SLR8022 PROTEIN"/>
    <property type="match status" value="1"/>
</dbReference>
<dbReference type="RefSeq" id="WP_035193455.1">
    <property type="nucleotide sequence ID" value="NZ_JJRY01000002.1"/>
</dbReference>
<comment type="caution">
    <text evidence="2">The sequence shown here is derived from an EMBL/GenBank/DDBJ whole genome shotgun (WGS) entry which is preliminary data.</text>
</comment>
<accession>A0A072NQ22</accession>
<dbReference type="InterPro" id="IPR011051">
    <property type="entry name" value="RmlC_Cupin_sf"/>
</dbReference>
<evidence type="ECO:0000313" key="3">
    <source>
        <dbReference type="Proteomes" id="UP000027936"/>
    </source>
</evidence>
<dbReference type="OrthoDB" id="6311549at2"/>
<dbReference type="InterPro" id="IPR014710">
    <property type="entry name" value="RmlC-like_jellyroll"/>
</dbReference>
<proteinExistence type="predicted"/>
<dbReference type="AlphaFoldDB" id="A0A072NQ22"/>
<dbReference type="Pfam" id="PF07883">
    <property type="entry name" value="Cupin_2"/>
    <property type="match status" value="1"/>
</dbReference>